<dbReference type="OrthoDB" id="2107880at2759"/>
<protein>
    <submittedName>
        <fullName evidence="1">Uncharacterized protein</fullName>
    </submittedName>
</protein>
<sequence>MNTKFDRIGALRGADLNRRIGLVEKEIAALNRLLSNKYRAQYRLSDGINDPVSNKGYYVKLLSSIDEAVKSNKKTALRVD</sequence>
<keyword evidence="2" id="KW-1185">Reference proteome</keyword>
<dbReference type="EMBL" id="JANBOJ010000092">
    <property type="protein sequence ID" value="KAJ1722842.1"/>
    <property type="molecule type" value="Genomic_DNA"/>
</dbReference>
<evidence type="ECO:0000313" key="1">
    <source>
        <dbReference type="EMBL" id="KAJ1722842.1"/>
    </source>
</evidence>
<accession>A0A9W7Y1K0</accession>
<evidence type="ECO:0000313" key="2">
    <source>
        <dbReference type="Proteomes" id="UP001149813"/>
    </source>
</evidence>
<name>A0A9W7Y1K0_9FUNG</name>
<dbReference type="AlphaFoldDB" id="A0A9W7Y1K0"/>
<gene>
    <name evidence="1" type="ORF">LPJ53_002761</name>
</gene>
<comment type="caution">
    <text evidence="1">The sequence shown here is derived from an EMBL/GenBank/DDBJ whole genome shotgun (WGS) entry which is preliminary data.</text>
</comment>
<dbReference type="Proteomes" id="UP001149813">
    <property type="component" value="Unassembled WGS sequence"/>
</dbReference>
<organism evidence="1 2">
    <name type="scientific">Coemansia erecta</name>
    <dbReference type="NCBI Taxonomy" id="147472"/>
    <lineage>
        <taxon>Eukaryota</taxon>
        <taxon>Fungi</taxon>
        <taxon>Fungi incertae sedis</taxon>
        <taxon>Zoopagomycota</taxon>
        <taxon>Kickxellomycotina</taxon>
        <taxon>Kickxellomycetes</taxon>
        <taxon>Kickxellales</taxon>
        <taxon>Kickxellaceae</taxon>
        <taxon>Coemansia</taxon>
    </lineage>
</organism>
<dbReference type="Pfam" id="PF20180">
    <property type="entry name" value="UQCC2_CBP6"/>
    <property type="match status" value="1"/>
</dbReference>
<proteinExistence type="predicted"/>
<reference evidence="1" key="1">
    <citation type="submission" date="2022-07" db="EMBL/GenBank/DDBJ databases">
        <title>Phylogenomic reconstructions and comparative analyses of Kickxellomycotina fungi.</title>
        <authorList>
            <person name="Reynolds N.K."/>
            <person name="Stajich J.E."/>
            <person name="Barry K."/>
            <person name="Grigoriev I.V."/>
            <person name="Crous P."/>
            <person name="Smith M.E."/>
        </authorList>
    </citation>
    <scope>NUCLEOTIDE SEQUENCE</scope>
    <source>
        <strain evidence="1">NBRC 32514</strain>
    </source>
</reference>